<dbReference type="AlphaFoldDB" id="F2AQF3"/>
<evidence type="ECO:0000313" key="2">
    <source>
        <dbReference type="EMBL" id="EGF28097.1"/>
    </source>
</evidence>
<dbReference type="EMBL" id="AFAR01000113">
    <property type="protein sequence ID" value="EGF28097.1"/>
    <property type="molecule type" value="Genomic_DNA"/>
</dbReference>
<dbReference type="PATRIC" id="fig|991778.3.peg.2041"/>
<gene>
    <name evidence="2" type="ORF">RBWH47_00906</name>
</gene>
<reference evidence="2 3" key="1">
    <citation type="journal article" date="2013" name="Mar. Genomics">
        <title>Expression of sulfatases in Rhodopirellula baltica and the diversity of sulfatases in the genus Rhodopirellula.</title>
        <authorList>
            <person name="Wegner C.E."/>
            <person name="Richter-Heitmann T."/>
            <person name="Klindworth A."/>
            <person name="Klockow C."/>
            <person name="Richter M."/>
            <person name="Achstetter T."/>
            <person name="Glockner F.O."/>
            <person name="Harder J."/>
        </authorList>
    </citation>
    <scope>NUCLEOTIDE SEQUENCE [LARGE SCALE GENOMIC DNA]</scope>
    <source>
        <strain evidence="2 3">WH47</strain>
    </source>
</reference>
<name>F2AQF3_RHOBT</name>
<protein>
    <submittedName>
        <fullName evidence="2">Uncharacterized protein</fullName>
    </submittedName>
</protein>
<dbReference type="Proteomes" id="UP000006222">
    <property type="component" value="Unassembled WGS sequence"/>
</dbReference>
<organism evidence="2 3">
    <name type="scientific">Rhodopirellula baltica WH47</name>
    <dbReference type="NCBI Taxonomy" id="991778"/>
    <lineage>
        <taxon>Bacteria</taxon>
        <taxon>Pseudomonadati</taxon>
        <taxon>Planctomycetota</taxon>
        <taxon>Planctomycetia</taxon>
        <taxon>Pirellulales</taxon>
        <taxon>Pirellulaceae</taxon>
        <taxon>Rhodopirellula</taxon>
    </lineage>
</organism>
<accession>F2AQF3</accession>
<sequence length="60" mass="6581">MDATNGDESAQCSQAFKPNCQVASLSTFLTVNHRGDDDQRREPRLVQSNSDSKNQNAAII</sequence>
<feature type="compositionally biased region" description="Basic and acidic residues" evidence="1">
    <location>
        <begin position="33"/>
        <end position="44"/>
    </location>
</feature>
<evidence type="ECO:0000256" key="1">
    <source>
        <dbReference type="SAM" id="MobiDB-lite"/>
    </source>
</evidence>
<evidence type="ECO:0000313" key="3">
    <source>
        <dbReference type="Proteomes" id="UP000006222"/>
    </source>
</evidence>
<feature type="compositionally biased region" description="Polar residues" evidence="1">
    <location>
        <begin position="46"/>
        <end position="60"/>
    </location>
</feature>
<proteinExistence type="predicted"/>
<comment type="caution">
    <text evidence="2">The sequence shown here is derived from an EMBL/GenBank/DDBJ whole genome shotgun (WGS) entry which is preliminary data.</text>
</comment>
<feature type="region of interest" description="Disordered" evidence="1">
    <location>
        <begin position="31"/>
        <end position="60"/>
    </location>
</feature>